<keyword evidence="1" id="KW-0175">Coiled coil</keyword>
<accession>C7RM75</accession>
<organism evidence="2">
    <name type="scientific">Accumulibacter regalis</name>
    <dbReference type="NCBI Taxonomy" id="522306"/>
    <lineage>
        <taxon>Bacteria</taxon>
        <taxon>Pseudomonadati</taxon>
        <taxon>Pseudomonadota</taxon>
        <taxon>Betaproteobacteria</taxon>
        <taxon>Candidatus Accumulibacter</taxon>
    </lineage>
</organism>
<sequence>MLDELNALESRITEVVSLCQTLRAENDGLRERLAAAETDKNRLTERMGAAFARLEALALQLPEAKA</sequence>
<evidence type="ECO:0008006" key="3">
    <source>
        <dbReference type="Google" id="ProtNLM"/>
    </source>
</evidence>
<dbReference type="EMBL" id="CP001715">
    <property type="protein sequence ID" value="ACV37153.1"/>
    <property type="molecule type" value="Genomic_DNA"/>
</dbReference>
<dbReference type="OrthoDB" id="9181920at2"/>
<proteinExistence type="predicted"/>
<reference evidence="2" key="1">
    <citation type="submission" date="2009-08" db="EMBL/GenBank/DDBJ databases">
        <authorList>
            <consortium name="US DOE Joint Genome Institute"/>
            <person name="Lucas S."/>
            <person name="Copeland A."/>
            <person name="Lapidus A."/>
            <person name="Glavina del Rio T."/>
            <person name="Dalin E."/>
            <person name="Tice H."/>
            <person name="Bruce D."/>
            <person name="Barry K."/>
            <person name="Pitluck S."/>
            <person name="Lowry S."/>
            <person name="Larimer F."/>
            <person name="Land M."/>
            <person name="Hauser L."/>
            <person name="Kyrpides N."/>
            <person name="Ivanova N."/>
            <person name="McMahon K.D."/>
            <person name="Hugenholtz P."/>
        </authorList>
    </citation>
    <scope>NUCLEOTIDE SEQUENCE</scope>
    <source>
        <strain evidence="2">UW-1</strain>
    </source>
</reference>
<dbReference type="AlphaFoldDB" id="C7RM75"/>
<dbReference type="HOGENOM" id="CLU_175555_3_1_4"/>
<evidence type="ECO:0000313" key="2">
    <source>
        <dbReference type="EMBL" id="ACV37153.1"/>
    </source>
</evidence>
<name>C7RM75_ACCRE</name>
<evidence type="ECO:0000256" key="1">
    <source>
        <dbReference type="SAM" id="Coils"/>
    </source>
</evidence>
<protein>
    <recommendedName>
        <fullName evidence="3">Cell division protein ZapB</fullName>
    </recommendedName>
</protein>
<dbReference type="KEGG" id="app:CAP2UW1_3903"/>
<gene>
    <name evidence="2" type="ordered locus">CAP2UW1_3903</name>
</gene>
<feature type="coiled-coil region" evidence="1">
    <location>
        <begin position="5"/>
        <end position="46"/>
    </location>
</feature>
<reference evidence="2" key="2">
    <citation type="submission" date="2009-09" db="EMBL/GenBank/DDBJ databases">
        <title>Complete sequence of chromosome of Candidatus Accumulibacter phosphatis clade IIA str. UW-1.</title>
        <authorList>
            <consortium name="US DOE Joint Genome Institute"/>
            <person name="Martin H.G."/>
            <person name="Ivanova N."/>
            <person name="Kunin V."/>
            <person name="Warnecke F."/>
            <person name="Barry K."/>
            <person name="He S."/>
            <person name="Salamov A."/>
            <person name="Szeto E."/>
            <person name="Dalin E."/>
            <person name="Pangilinan J.L."/>
            <person name="Lapidus A."/>
            <person name="Lowry S."/>
            <person name="Kyrpides N.C."/>
            <person name="McMahon K.D."/>
            <person name="Hugenholtz P."/>
        </authorList>
    </citation>
    <scope>NUCLEOTIDE SEQUENCE [LARGE SCALE GENOMIC DNA]</scope>
    <source>
        <strain evidence="2">UW-1</strain>
    </source>
</reference>